<feature type="region of interest" description="Disordered" evidence="2">
    <location>
        <begin position="655"/>
        <end position="737"/>
    </location>
</feature>
<feature type="compositionally biased region" description="Polar residues" evidence="2">
    <location>
        <begin position="80"/>
        <end position="91"/>
    </location>
</feature>
<gene>
    <name evidence="3" type="ORF">SEPCBS119000_002344</name>
</gene>
<name>A0ABP0DIG5_9PEZI</name>
<feature type="compositionally biased region" description="Polar residues" evidence="2">
    <location>
        <begin position="571"/>
        <end position="582"/>
    </location>
</feature>
<keyword evidence="1" id="KW-0175">Coiled coil</keyword>
<dbReference type="Proteomes" id="UP001642502">
    <property type="component" value="Unassembled WGS sequence"/>
</dbReference>
<feature type="compositionally biased region" description="Polar residues" evidence="2">
    <location>
        <begin position="656"/>
        <end position="672"/>
    </location>
</feature>
<reference evidence="3 4" key="1">
    <citation type="submission" date="2024-01" db="EMBL/GenBank/DDBJ databases">
        <authorList>
            <person name="Allen C."/>
            <person name="Tagirdzhanova G."/>
        </authorList>
    </citation>
    <scope>NUCLEOTIDE SEQUENCE [LARGE SCALE GENOMIC DNA]</scope>
    <source>
        <strain evidence="3 4">CBS 119000</strain>
    </source>
</reference>
<feature type="compositionally biased region" description="Polar residues" evidence="2">
    <location>
        <begin position="552"/>
        <end position="561"/>
    </location>
</feature>
<evidence type="ECO:0000256" key="2">
    <source>
        <dbReference type="SAM" id="MobiDB-lite"/>
    </source>
</evidence>
<comment type="caution">
    <text evidence="3">The sequence shown here is derived from an EMBL/GenBank/DDBJ whole genome shotgun (WGS) entry which is preliminary data.</text>
</comment>
<feature type="compositionally biased region" description="Acidic residues" evidence="2">
    <location>
        <begin position="673"/>
        <end position="719"/>
    </location>
</feature>
<evidence type="ECO:0000256" key="1">
    <source>
        <dbReference type="SAM" id="Coils"/>
    </source>
</evidence>
<feature type="coiled-coil region" evidence="1">
    <location>
        <begin position="326"/>
        <end position="405"/>
    </location>
</feature>
<feature type="region of interest" description="Disordered" evidence="2">
    <location>
        <begin position="527"/>
        <end position="639"/>
    </location>
</feature>
<feature type="region of interest" description="Disordered" evidence="2">
    <location>
        <begin position="70"/>
        <end position="92"/>
    </location>
</feature>
<evidence type="ECO:0000313" key="3">
    <source>
        <dbReference type="EMBL" id="CAK7267057.1"/>
    </source>
</evidence>
<evidence type="ECO:0000313" key="4">
    <source>
        <dbReference type="Proteomes" id="UP001642502"/>
    </source>
</evidence>
<proteinExistence type="predicted"/>
<sequence>MTKTSTTDKSQEDTPKPPKDKNCPFCGQAFTSSSLGRHLDLYIKEHNPKRHDGVHNVEEIRRLRGAITRRNLKGSKRHNSATPSGTPTAANRTGAFLGGPLNAPSSVTRDAAGFPVNASAADIASKYSIGGVRWEATGVMNEVLYASPGGANGANAGAHERLPHMGGMNARDFNGEYHPVPPHYGPRHYDPTPFEVKQRLQGALDDARAAELALREFIAAWRAAKQQIEMGSMPFDFDPLAMNFPALTLRCLRVQPTLFASTPLPTTASWSTTPPGASQFEALKDYFREEFRKWRVKCAVATTAQFDDIRYPPAPQFQQVDRQEAIERAEQSAIALEEEAGKHLELAYRTWDELSDEQKKEVWILELARGIATKQSEIDKLREERTYLRQEASNYKNQIEQLNRLQQPREYRLAPPAHIPMDEKILFELQDAAVSQGGRAIGLNINDRHSDLNGIVTSAIGRWKNIVVSGRASGTGVAVQGPLGPPGPPPGPGVFTAPVPPPAHSSAIPPGGAGHYHAQRMPIISPPVTVAAPTPMPDNSATRSQKQDRQTPRTPAQSQPTFEGALPESTAIPSAHSTNLSSLALDGGPVPSIQASDVSAGHDVLDNTTNNNSGNKDEGNVDDEDDEIEKGKDINSDAALSDKMAQVAAIEVVASGVSTEARTGTTVDNSSNDADDADEADEADDADDADDDGDKDDEDDRDDEEASEKDTDTEMEDGDGSLHVHTPMSRAASVMSE</sequence>
<feature type="compositionally biased region" description="Basic residues" evidence="2">
    <location>
        <begin position="70"/>
        <end position="79"/>
    </location>
</feature>
<feature type="compositionally biased region" description="Basic and acidic residues" evidence="2">
    <location>
        <begin position="9"/>
        <end position="22"/>
    </location>
</feature>
<keyword evidence="4" id="KW-1185">Reference proteome</keyword>
<accession>A0ABP0DIG5</accession>
<protein>
    <submittedName>
        <fullName evidence="3">Uncharacterized protein</fullName>
    </submittedName>
</protein>
<organism evidence="3 4">
    <name type="scientific">Sporothrix epigloea</name>
    <dbReference type="NCBI Taxonomy" id="1892477"/>
    <lineage>
        <taxon>Eukaryota</taxon>
        <taxon>Fungi</taxon>
        <taxon>Dikarya</taxon>
        <taxon>Ascomycota</taxon>
        <taxon>Pezizomycotina</taxon>
        <taxon>Sordariomycetes</taxon>
        <taxon>Sordariomycetidae</taxon>
        <taxon>Ophiostomatales</taxon>
        <taxon>Ophiostomataceae</taxon>
        <taxon>Sporothrix</taxon>
    </lineage>
</organism>
<feature type="region of interest" description="Disordered" evidence="2">
    <location>
        <begin position="1"/>
        <end position="24"/>
    </location>
</feature>
<dbReference type="EMBL" id="CAWUON010000024">
    <property type="protein sequence ID" value="CAK7267057.1"/>
    <property type="molecule type" value="Genomic_DNA"/>
</dbReference>